<protein>
    <recommendedName>
        <fullName evidence="3">Phage transcriptional regulator, RinA family</fullName>
    </recommendedName>
</protein>
<organism evidence="1 2">
    <name type="scientific">Fusicatenibacter saccharivorans</name>
    <dbReference type="NCBI Taxonomy" id="1150298"/>
    <lineage>
        <taxon>Bacteria</taxon>
        <taxon>Bacillati</taxon>
        <taxon>Bacillota</taxon>
        <taxon>Clostridia</taxon>
        <taxon>Lachnospirales</taxon>
        <taxon>Lachnospiraceae</taxon>
        <taxon>Fusicatenibacter</taxon>
    </lineage>
</organism>
<evidence type="ECO:0000313" key="1">
    <source>
        <dbReference type="EMBL" id="CUO62376.1"/>
    </source>
</evidence>
<accession>A0A174GN22</accession>
<name>A0A174GN22_9FIRM</name>
<dbReference type="EMBL" id="CZAL01000001">
    <property type="protein sequence ID" value="CUO62376.1"/>
    <property type="molecule type" value="Genomic_DNA"/>
</dbReference>
<dbReference type="Proteomes" id="UP000095709">
    <property type="component" value="Unassembled WGS sequence"/>
</dbReference>
<gene>
    <name evidence="1" type="ORF">ERS852498_00066</name>
</gene>
<dbReference type="AlphaFoldDB" id="A0A174GN22"/>
<dbReference type="RefSeq" id="WP_055264810.1">
    <property type="nucleotide sequence ID" value="NZ_CZAL01000001.1"/>
</dbReference>
<sequence length="150" mass="17786">MEEMLRKTKVLLKSYQMAKFAVMVRTQEVEDELFDSDMKSIENLIDSVLGEDLMLNGKYLENKLVEVRATATLLHRMELCLQWLRKYPGKGAIYYDMLYQFYFSGFNNGHKVVAEMFDMSRTTYYRYFKKAEITYSKLLWTNNLTEGSET</sequence>
<proteinExistence type="predicted"/>
<evidence type="ECO:0000313" key="2">
    <source>
        <dbReference type="Proteomes" id="UP000095709"/>
    </source>
</evidence>
<evidence type="ECO:0008006" key="3">
    <source>
        <dbReference type="Google" id="ProtNLM"/>
    </source>
</evidence>
<reference evidence="1 2" key="1">
    <citation type="submission" date="2015-09" db="EMBL/GenBank/DDBJ databases">
        <authorList>
            <consortium name="Pathogen Informatics"/>
        </authorList>
    </citation>
    <scope>NUCLEOTIDE SEQUENCE [LARGE SCALE GENOMIC DNA]</scope>
    <source>
        <strain evidence="1 2">2789STDY5834885</strain>
    </source>
</reference>